<feature type="domain" description="ABC transmembrane type-1" evidence="8">
    <location>
        <begin position="52"/>
        <end position="243"/>
    </location>
</feature>
<dbReference type="PANTHER" id="PTHR32243">
    <property type="entry name" value="MALTOSE TRANSPORT SYSTEM PERMEASE-RELATED"/>
    <property type="match status" value="1"/>
</dbReference>
<comment type="similarity">
    <text evidence="7">Belongs to the binding-protein-dependent transport system permease family.</text>
</comment>
<reference evidence="9 10" key="1">
    <citation type="submission" date="2013-11" db="EMBL/GenBank/DDBJ databases">
        <title>Metagenomic analysis of a methanogenic consortium involved in long chain n-alkane degradation.</title>
        <authorList>
            <person name="Davidova I.A."/>
            <person name="Callaghan A.V."/>
            <person name="Wawrik B."/>
            <person name="Pruitt S."/>
            <person name="Marks C."/>
            <person name="Duncan K.E."/>
            <person name="Suflita J.M."/>
        </authorList>
    </citation>
    <scope>NUCLEOTIDE SEQUENCE [LARGE SCALE GENOMIC DNA]</scope>
    <source>
        <strain evidence="9 10">SPR</strain>
    </source>
</reference>
<feature type="transmembrane region" description="Helical" evidence="7">
    <location>
        <begin position="224"/>
        <end position="243"/>
    </location>
</feature>
<name>A0A0D2G954_9BACT</name>
<feature type="transmembrane region" description="Helical" evidence="7">
    <location>
        <begin position="120"/>
        <end position="139"/>
    </location>
</feature>
<keyword evidence="2 7" id="KW-0813">Transport</keyword>
<dbReference type="FunCoup" id="A0A0D2G954">
    <property type="interactions" value="249"/>
</dbReference>
<dbReference type="Pfam" id="PF00528">
    <property type="entry name" value="BPD_transp_1"/>
    <property type="match status" value="1"/>
</dbReference>
<keyword evidence="3" id="KW-1003">Cell membrane</keyword>
<gene>
    <name evidence="9" type="ORF">X474_24380</name>
</gene>
<evidence type="ECO:0000256" key="1">
    <source>
        <dbReference type="ARBA" id="ARBA00004651"/>
    </source>
</evidence>
<feature type="transmembrane region" description="Helical" evidence="7">
    <location>
        <begin position="88"/>
        <end position="108"/>
    </location>
</feature>
<dbReference type="InterPro" id="IPR000515">
    <property type="entry name" value="MetI-like"/>
</dbReference>
<dbReference type="GO" id="GO:0005886">
    <property type="term" value="C:plasma membrane"/>
    <property type="evidence" value="ECO:0007669"/>
    <property type="project" value="UniProtKB-SubCell"/>
</dbReference>
<evidence type="ECO:0000256" key="3">
    <source>
        <dbReference type="ARBA" id="ARBA00022475"/>
    </source>
</evidence>
<dbReference type="InterPro" id="IPR035906">
    <property type="entry name" value="MetI-like_sf"/>
</dbReference>
<dbReference type="Proteomes" id="UP000032233">
    <property type="component" value="Unassembled WGS sequence"/>
</dbReference>
<keyword evidence="4 7" id="KW-0812">Transmembrane</keyword>
<dbReference type="PROSITE" id="PS50928">
    <property type="entry name" value="ABC_TM1"/>
    <property type="match status" value="1"/>
</dbReference>
<dbReference type="AlphaFoldDB" id="A0A0D2G954"/>
<feature type="transmembrane region" description="Helical" evidence="7">
    <location>
        <begin position="168"/>
        <end position="189"/>
    </location>
</feature>
<dbReference type="STRING" id="1429043.X474_24380"/>
<evidence type="ECO:0000313" key="10">
    <source>
        <dbReference type="Proteomes" id="UP000032233"/>
    </source>
</evidence>
<evidence type="ECO:0000256" key="4">
    <source>
        <dbReference type="ARBA" id="ARBA00022692"/>
    </source>
</evidence>
<comment type="subcellular location">
    <subcellularLocation>
        <location evidence="1 7">Cell membrane</location>
        <topology evidence="1 7">Multi-pass membrane protein</topology>
    </subcellularLocation>
</comment>
<dbReference type="GO" id="GO:0055085">
    <property type="term" value="P:transmembrane transport"/>
    <property type="evidence" value="ECO:0007669"/>
    <property type="project" value="InterPro"/>
</dbReference>
<proteinExistence type="inferred from homology"/>
<dbReference type="SUPFAM" id="SSF161098">
    <property type="entry name" value="MetI-like"/>
    <property type="match status" value="1"/>
</dbReference>
<feature type="transmembrane region" description="Helical" evidence="7">
    <location>
        <begin position="51"/>
        <end position="76"/>
    </location>
</feature>
<protein>
    <submittedName>
        <fullName evidence="9">ABC transporter permease</fullName>
    </submittedName>
</protein>
<evidence type="ECO:0000256" key="2">
    <source>
        <dbReference type="ARBA" id="ARBA00022448"/>
    </source>
</evidence>
<evidence type="ECO:0000256" key="6">
    <source>
        <dbReference type="ARBA" id="ARBA00023136"/>
    </source>
</evidence>
<keyword evidence="5 7" id="KW-1133">Transmembrane helix</keyword>
<evidence type="ECO:0000259" key="8">
    <source>
        <dbReference type="PROSITE" id="PS50928"/>
    </source>
</evidence>
<dbReference type="InParanoid" id="A0A0D2G954"/>
<dbReference type="EMBL" id="AZAC01000056">
    <property type="protein sequence ID" value="KIX11407.1"/>
    <property type="molecule type" value="Genomic_DNA"/>
</dbReference>
<keyword evidence="10" id="KW-1185">Reference proteome</keyword>
<sequence>MVGFPFYWMLVSSLKPLQEILMNPSNLLLDLGRISLTAYTQVLFEHGFLRYLLNSAFISLATVLLTLVLATLGGYAVTRLGFRGKKTLSGGILAIYMLPAIVLVIPLYVLLTKLGLHDSLPALVMVYLAQTLPVALYMLRSYFLTLPVELEYAAMIDGCTRLQIIRRIILPLAAPALASVALYTFMIAWNEFLFAFMLLDTPEKFTLSRGVVQLAESVHLSKQLVMAASVMTTVPIMVLFLMFERFLIQGLTKGAVKG</sequence>
<evidence type="ECO:0000256" key="7">
    <source>
        <dbReference type="RuleBase" id="RU363032"/>
    </source>
</evidence>
<evidence type="ECO:0000256" key="5">
    <source>
        <dbReference type="ARBA" id="ARBA00022989"/>
    </source>
</evidence>
<comment type="caution">
    <text evidence="9">The sequence shown here is derived from an EMBL/GenBank/DDBJ whole genome shotgun (WGS) entry which is preliminary data.</text>
</comment>
<accession>A0A0D2G954</accession>
<organism evidence="9 10">
    <name type="scientific">Dethiosulfatarculus sandiegensis</name>
    <dbReference type="NCBI Taxonomy" id="1429043"/>
    <lineage>
        <taxon>Bacteria</taxon>
        <taxon>Pseudomonadati</taxon>
        <taxon>Thermodesulfobacteriota</taxon>
        <taxon>Desulfarculia</taxon>
        <taxon>Desulfarculales</taxon>
        <taxon>Desulfarculaceae</taxon>
        <taxon>Dethiosulfatarculus</taxon>
    </lineage>
</organism>
<evidence type="ECO:0000313" key="9">
    <source>
        <dbReference type="EMBL" id="KIX11407.1"/>
    </source>
</evidence>
<dbReference type="Gene3D" id="1.10.3720.10">
    <property type="entry name" value="MetI-like"/>
    <property type="match status" value="1"/>
</dbReference>
<dbReference type="CDD" id="cd06261">
    <property type="entry name" value="TM_PBP2"/>
    <property type="match status" value="1"/>
</dbReference>
<dbReference type="PANTHER" id="PTHR32243:SF18">
    <property type="entry name" value="INNER MEMBRANE ABC TRANSPORTER PERMEASE PROTEIN YCJP"/>
    <property type="match status" value="1"/>
</dbReference>
<dbReference type="InterPro" id="IPR050901">
    <property type="entry name" value="BP-dep_ABC_trans_perm"/>
</dbReference>
<keyword evidence="6 7" id="KW-0472">Membrane</keyword>